<proteinExistence type="predicted"/>
<accession>A0A852SI20</accession>
<organism evidence="1 2">
    <name type="scientific">Herbiconiux flava</name>
    <dbReference type="NCBI Taxonomy" id="881268"/>
    <lineage>
        <taxon>Bacteria</taxon>
        <taxon>Bacillati</taxon>
        <taxon>Actinomycetota</taxon>
        <taxon>Actinomycetes</taxon>
        <taxon>Micrococcales</taxon>
        <taxon>Microbacteriaceae</taxon>
        <taxon>Herbiconiux</taxon>
    </lineage>
</organism>
<evidence type="ECO:0000313" key="2">
    <source>
        <dbReference type="Proteomes" id="UP000549913"/>
    </source>
</evidence>
<keyword evidence="2" id="KW-1185">Reference proteome</keyword>
<reference evidence="1 2" key="1">
    <citation type="submission" date="2020-07" db="EMBL/GenBank/DDBJ databases">
        <title>Sequencing the genomes of 1000 actinobacteria strains.</title>
        <authorList>
            <person name="Klenk H.-P."/>
        </authorList>
    </citation>
    <scope>NUCLEOTIDE SEQUENCE [LARGE SCALE GENOMIC DNA]</scope>
    <source>
        <strain evidence="1 2">DSM 26474</strain>
    </source>
</reference>
<dbReference type="AlphaFoldDB" id="A0A852SI20"/>
<comment type="caution">
    <text evidence="1">The sequence shown here is derived from an EMBL/GenBank/DDBJ whole genome shotgun (WGS) entry which is preliminary data.</text>
</comment>
<dbReference type="EMBL" id="JACCBM010000001">
    <property type="protein sequence ID" value="NYD68870.1"/>
    <property type="molecule type" value="Genomic_DNA"/>
</dbReference>
<protein>
    <submittedName>
        <fullName evidence="1">Uncharacterized protein</fullName>
    </submittedName>
</protein>
<dbReference type="RefSeq" id="WP_179546304.1">
    <property type="nucleotide sequence ID" value="NZ_BSEW01000001.1"/>
</dbReference>
<name>A0A852SI20_9MICO</name>
<sequence length="77" mass="8402">MTNRVELDLTSNDRARYSVLVGALEEQAERFDDAAANAANANPDGSNTANTVVESWFRARAEIARALIGEINSQYIS</sequence>
<dbReference type="Proteomes" id="UP000549913">
    <property type="component" value="Unassembled WGS sequence"/>
</dbReference>
<gene>
    <name evidence="1" type="ORF">BJ984_000028</name>
</gene>
<evidence type="ECO:0000313" key="1">
    <source>
        <dbReference type="EMBL" id="NYD68870.1"/>
    </source>
</evidence>